<dbReference type="SUPFAM" id="SSF51735">
    <property type="entry name" value="NAD(P)-binding Rossmann-fold domains"/>
    <property type="match status" value="1"/>
</dbReference>
<feature type="transmembrane region" description="Helical" evidence="1">
    <location>
        <begin position="184"/>
        <end position="203"/>
    </location>
</feature>
<dbReference type="Gene3D" id="3.40.50.720">
    <property type="entry name" value="NAD(P)-binding Rossmann-like Domain"/>
    <property type="match status" value="1"/>
</dbReference>
<evidence type="ECO:0000313" key="3">
    <source>
        <dbReference type="EMBL" id="KKT57257.1"/>
    </source>
</evidence>
<comment type="caution">
    <text evidence="3">The sequence shown here is derived from an EMBL/GenBank/DDBJ whole genome shotgun (WGS) entry which is preliminary data.</text>
</comment>
<keyword evidence="1" id="KW-0472">Membrane</keyword>
<reference evidence="3 4" key="1">
    <citation type="journal article" date="2015" name="Nature">
        <title>rRNA introns, odd ribosomes, and small enigmatic genomes across a large radiation of phyla.</title>
        <authorList>
            <person name="Brown C.T."/>
            <person name="Hug L.A."/>
            <person name="Thomas B.C."/>
            <person name="Sharon I."/>
            <person name="Castelle C.J."/>
            <person name="Singh A."/>
            <person name="Wilkins M.J."/>
            <person name="Williams K.H."/>
            <person name="Banfield J.F."/>
        </authorList>
    </citation>
    <scope>NUCLEOTIDE SEQUENCE [LARGE SCALE GENOMIC DNA]</scope>
</reference>
<dbReference type="Pfam" id="PF01488">
    <property type="entry name" value="Shikimate_DH"/>
    <property type="match status" value="1"/>
</dbReference>
<dbReference type="EMBL" id="LCIN01000006">
    <property type="protein sequence ID" value="KKT57257.1"/>
    <property type="molecule type" value="Genomic_DNA"/>
</dbReference>
<keyword evidence="1" id="KW-0812">Transmembrane</keyword>
<sequence>MNGFKLIVEAIRDLFWPLSPHWLFQKKYKSPAFAFIVHPRDVVDVYKKYPHFRILHPKIVEWFLYHFWPVVISEVTGLKSVESGMPIRGWVLSIPLTAKQMMTNRTKAVAMIRRSIKLAHCKGATIVGLGALTASITYRGKDVEDLVKRLDMGITSGVGYTAFNITEISLILLKRFRLNPADEVFAVVGAAGAIGSATIRFLLHKGIRRFVLIDLDRKHSRIEEIINKKLFPKASFYITAKLAETKRCRFIITATNAPEALIKSEHLSPGTIIIDDAQPSDIDPGVVMKRDDVLVIEGGVTEVNGISPNVSFGLKHDTDVFSCLAEVMVLAAFNRDHERSLDYANPEDIEDMGKNGNVLGFSRAELQNFQKVYSEKDLDNFYKNYLENK</sequence>
<dbReference type="InterPro" id="IPR036291">
    <property type="entry name" value="NAD(P)-bd_dom_sf"/>
</dbReference>
<dbReference type="AlphaFoldDB" id="A0A0G1KLU3"/>
<keyword evidence="1" id="KW-1133">Transmembrane helix</keyword>
<evidence type="ECO:0000313" key="4">
    <source>
        <dbReference type="Proteomes" id="UP000033977"/>
    </source>
</evidence>
<organism evidence="3 4">
    <name type="scientific">Candidatus Giovannonibacteria bacterium GW2011_GWB1_44_23</name>
    <dbReference type="NCBI Taxonomy" id="1618652"/>
    <lineage>
        <taxon>Bacteria</taxon>
        <taxon>Candidatus Giovannoniibacteriota</taxon>
    </lineage>
</organism>
<evidence type="ECO:0000259" key="2">
    <source>
        <dbReference type="Pfam" id="PF01488"/>
    </source>
</evidence>
<feature type="domain" description="Quinate/shikimate 5-dehydrogenase/glutamyl-tRNA reductase" evidence="2">
    <location>
        <begin position="185"/>
        <end position="287"/>
    </location>
</feature>
<accession>A0A0G1KLU3</accession>
<name>A0A0G1KLU3_9BACT</name>
<dbReference type="Proteomes" id="UP000033977">
    <property type="component" value="Unassembled WGS sequence"/>
</dbReference>
<protein>
    <submittedName>
        <fullName evidence="3">Shikimate / quinate 5-dehydrogenase domain protein</fullName>
    </submittedName>
</protein>
<gene>
    <name evidence="3" type="ORF">UW49_C0006G0010</name>
</gene>
<evidence type="ECO:0000256" key="1">
    <source>
        <dbReference type="SAM" id="Phobius"/>
    </source>
</evidence>
<dbReference type="InterPro" id="IPR006151">
    <property type="entry name" value="Shikm_DH/Glu-tRNA_Rdtase"/>
</dbReference>
<proteinExistence type="predicted"/>